<keyword evidence="1" id="KW-0812">Transmembrane</keyword>
<keyword evidence="1" id="KW-0472">Membrane</keyword>
<evidence type="ECO:0000256" key="1">
    <source>
        <dbReference type="SAM" id="Phobius"/>
    </source>
</evidence>
<organism evidence="2 3">
    <name type="scientific">Methanobrevibacter woesei</name>
    <dbReference type="NCBI Taxonomy" id="190976"/>
    <lineage>
        <taxon>Archaea</taxon>
        <taxon>Methanobacteriati</taxon>
        <taxon>Methanobacteriota</taxon>
        <taxon>Methanomada group</taxon>
        <taxon>Methanobacteria</taxon>
        <taxon>Methanobacteriales</taxon>
        <taxon>Methanobacteriaceae</taxon>
        <taxon>Methanobrevibacter</taxon>
    </lineage>
</organism>
<keyword evidence="3" id="KW-1185">Reference proteome</keyword>
<feature type="transmembrane region" description="Helical" evidence="1">
    <location>
        <begin position="12"/>
        <end position="31"/>
    </location>
</feature>
<dbReference type="EMBL" id="MZGU01000001">
    <property type="protein sequence ID" value="PWB87258.1"/>
    <property type="molecule type" value="Genomic_DNA"/>
</dbReference>
<proteinExistence type="predicted"/>
<dbReference type="RefSeq" id="WP_116668871.1">
    <property type="nucleotide sequence ID" value="NZ_CALIUN010000011.1"/>
</dbReference>
<accession>A0A2U1S9R0</accession>
<evidence type="ECO:0008006" key="4">
    <source>
        <dbReference type="Google" id="ProtNLM"/>
    </source>
</evidence>
<evidence type="ECO:0000313" key="3">
    <source>
        <dbReference type="Proteomes" id="UP000245577"/>
    </source>
</evidence>
<evidence type="ECO:0000313" key="2">
    <source>
        <dbReference type="EMBL" id="PWB87258.1"/>
    </source>
</evidence>
<dbReference type="Proteomes" id="UP000245577">
    <property type="component" value="Unassembled WGS sequence"/>
</dbReference>
<reference evidence="2 3" key="1">
    <citation type="submission" date="2017-03" db="EMBL/GenBank/DDBJ databases">
        <title>Genome sequence of Methanobrevibacter wosei.</title>
        <authorList>
            <person name="Poehlein A."/>
            <person name="Seedorf H."/>
            <person name="Daniel R."/>
        </authorList>
    </citation>
    <scope>NUCLEOTIDE SEQUENCE [LARGE SCALE GENOMIC DNA]</scope>
    <source>
        <strain evidence="2 3">DSM 11979</strain>
    </source>
</reference>
<protein>
    <recommendedName>
        <fullName evidence="4">DUF4367 domain-containing protein</fullName>
    </recommendedName>
</protein>
<name>A0A2U1S9R0_9EURY</name>
<dbReference type="AlphaFoldDB" id="A0A2U1S9R0"/>
<keyword evidence="1" id="KW-1133">Transmembrane helix</keyword>
<gene>
    <name evidence="2" type="ORF">MBBWO_00360</name>
</gene>
<sequence length="159" mass="17977">MSKDSSKSKLILVPVVAIVLVLIIFGAFYLSDSPKNINETRSFIVGDVMLYAPPGYEINLEYSEFDHNQYAVLNNSEGDVEIFVDNTEEEDYEDDNVADYQQPEPIVLIPTTIEGVDGYLVDGVSFNDKFIVEYGKYNITFYGGYFELEDVLAVNQQLK</sequence>
<comment type="caution">
    <text evidence="2">The sequence shown here is derived from an EMBL/GenBank/DDBJ whole genome shotgun (WGS) entry which is preliminary data.</text>
</comment>